<evidence type="ECO:0000256" key="1">
    <source>
        <dbReference type="SAM" id="MobiDB-lite"/>
    </source>
</evidence>
<evidence type="ECO:0000313" key="3">
    <source>
        <dbReference type="Proteomes" id="UP000503462"/>
    </source>
</evidence>
<accession>A0A6H0XS21</accession>
<dbReference type="EMBL" id="CP051140">
    <property type="protein sequence ID" value="QIW97485.1"/>
    <property type="molecule type" value="Genomic_DNA"/>
</dbReference>
<organism evidence="2 3">
    <name type="scientific">Peltaster fructicola</name>
    <dbReference type="NCBI Taxonomy" id="286661"/>
    <lineage>
        <taxon>Eukaryota</taxon>
        <taxon>Fungi</taxon>
        <taxon>Dikarya</taxon>
        <taxon>Ascomycota</taxon>
        <taxon>Pezizomycotina</taxon>
        <taxon>Dothideomycetes</taxon>
        <taxon>Dothideomycetes incertae sedis</taxon>
        <taxon>Peltaster</taxon>
    </lineage>
</organism>
<proteinExistence type="predicted"/>
<dbReference type="Proteomes" id="UP000503462">
    <property type="component" value="Chromosome 2"/>
</dbReference>
<feature type="region of interest" description="Disordered" evidence="1">
    <location>
        <begin position="1"/>
        <end position="87"/>
    </location>
</feature>
<protein>
    <submittedName>
        <fullName evidence="2">Uncharacterized protein</fullName>
    </submittedName>
</protein>
<reference evidence="2 3" key="1">
    <citation type="journal article" date="2016" name="Sci. Rep.">
        <title>Peltaster fructicola genome reveals evolution from an invasive phytopathogen to an ectophytic parasite.</title>
        <authorList>
            <person name="Xu C."/>
            <person name="Chen H."/>
            <person name="Gleason M.L."/>
            <person name="Xu J.R."/>
            <person name="Liu H."/>
            <person name="Zhang R."/>
            <person name="Sun G."/>
        </authorList>
    </citation>
    <scope>NUCLEOTIDE SEQUENCE [LARGE SCALE GENOMIC DNA]</scope>
    <source>
        <strain evidence="2 3">LNHT1506</strain>
    </source>
</reference>
<gene>
    <name evidence="2" type="ORF">AMS68_003003</name>
</gene>
<feature type="compositionally biased region" description="Basic and acidic residues" evidence="1">
    <location>
        <begin position="49"/>
        <end position="58"/>
    </location>
</feature>
<feature type="compositionally biased region" description="Basic and acidic residues" evidence="1">
    <location>
        <begin position="1"/>
        <end position="14"/>
    </location>
</feature>
<keyword evidence="3" id="KW-1185">Reference proteome</keyword>
<dbReference type="OrthoDB" id="3913483at2759"/>
<evidence type="ECO:0000313" key="2">
    <source>
        <dbReference type="EMBL" id="QIW97485.1"/>
    </source>
</evidence>
<name>A0A6H0XS21_9PEZI</name>
<sequence length="87" mass="9257">MSQSKKDIIEERRQNLPLPDDPPGEPIFNTADASAVNVGSGKIESNEPEPGREAHDNLKGPPNDAVSRSAKDHAGLSKTTNEDAPAQ</sequence>
<dbReference type="AlphaFoldDB" id="A0A6H0XS21"/>